<dbReference type="Proteomes" id="UP000030151">
    <property type="component" value="Unassembled WGS sequence"/>
</dbReference>
<sequence length="132" mass="15248">MGKCREYYQWQRYNDWNHKLCEWGGCGNCLLSCFCPFFCSTWDRLEPWSRKEQCIIFAAIHATGFGWLYNAIKRGQFRGRYDMKKNTLGDFIASCCCMSCALVQQEKHAELRGQPVTGQYTAQVPMSSTGPT</sequence>
<dbReference type="HOGENOM" id="CLU_083147_6_0_1"/>
<dbReference type="EMBL" id="JELW01000141">
    <property type="protein sequence ID" value="EXU94831.1"/>
    <property type="molecule type" value="Genomic_DNA"/>
</dbReference>
<gene>
    <name evidence="2" type="ORF">X797_012084</name>
</gene>
<feature type="transmembrane region" description="Helical" evidence="1">
    <location>
        <begin position="55"/>
        <end position="72"/>
    </location>
</feature>
<dbReference type="NCBIfam" id="TIGR01571">
    <property type="entry name" value="A_thal_Cys_rich"/>
    <property type="match status" value="1"/>
</dbReference>
<evidence type="ECO:0000313" key="2">
    <source>
        <dbReference type="EMBL" id="EXU94831.1"/>
    </source>
</evidence>
<dbReference type="InterPro" id="IPR006461">
    <property type="entry name" value="PLAC_motif_containing"/>
</dbReference>
<dbReference type="AlphaFoldDB" id="A0A014QQA0"/>
<protein>
    <submittedName>
        <fullName evidence="2">PLAC8 family protein</fullName>
    </submittedName>
</protein>
<dbReference type="PANTHER" id="PTHR15907">
    <property type="entry name" value="DUF614 FAMILY PROTEIN-RELATED"/>
    <property type="match status" value="1"/>
</dbReference>
<reference evidence="2 3" key="1">
    <citation type="submission" date="2014-02" db="EMBL/GenBank/DDBJ databases">
        <title>The genome sequence of the entomopathogenic fungus Metarhizium robertsii ARSEF 2575.</title>
        <authorList>
            <person name="Giuliano Garisto Donzelli B."/>
            <person name="Roe B.A."/>
            <person name="Macmil S.L."/>
            <person name="Krasnoff S.B."/>
            <person name="Gibson D.M."/>
        </authorList>
    </citation>
    <scope>NUCLEOTIDE SEQUENCE [LARGE SCALE GENOMIC DNA]</scope>
    <source>
        <strain evidence="2 3">ARSEF 2575</strain>
    </source>
</reference>
<proteinExistence type="predicted"/>
<keyword evidence="1" id="KW-0812">Transmembrane</keyword>
<comment type="caution">
    <text evidence="2">The sequence shown here is derived from an EMBL/GenBank/DDBJ whole genome shotgun (WGS) entry which is preliminary data.</text>
</comment>
<keyword evidence="1" id="KW-1133">Transmembrane helix</keyword>
<evidence type="ECO:0000256" key="1">
    <source>
        <dbReference type="SAM" id="Phobius"/>
    </source>
</evidence>
<name>A0A014QQA0_9HYPO</name>
<organism evidence="2 3">
    <name type="scientific">Metarhizium robertsii</name>
    <dbReference type="NCBI Taxonomy" id="568076"/>
    <lineage>
        <taxon>Eukaryota</taxon>
        <taxon>Fungi</taxon>
        <taxon>Dikarya</taxon>
        <taxon>Ascomycota</taxon>
        <taxon>Pezizomycotina</taxon>
        <taxon>Sordariomycetes</taxon>
        <taxon>Hypocreomycetidae</taxon>
        <taxon>Hypocreales</taxon>
        <taxon>Clavicipitaceae</taxon>
        <taxon>Metarhizium</taxon>
    </lineage>
</organism>
<dbReference type="Pfam" id="PF04749">
    <property type="entry name" value="PLAC8"/>
    <property type="match status" value="1"/>
</dbReference>
<evidence type="ECO:0000313" key="3">
    <source>
        <dbReference type="Proteomes" id="UP000030151"/>
    </source>
</evidence>
<keyword evidence="1" id="KW-0472">Membrane</keyword>
<accession>A0A014QQA0</accession>